<dbReference type="Proteomes" id="UP000323506">
    <property type="component" value="Chromosome A13"/>
</dbReference>
<accession>A0A5D2E2X5</accession>
<gene>
    <name evidence="1" type="ORF">ES288_A13G241200v1</name>
</gene>
<evidence type="ECO:0000313" key="2">
    <source>
        <dbReference type="Proteomes" id="UP000323506"/>
    </source>
</evidence>
<dbReference type="AlphaFoldDB" id="A0A5D2E2X5"/>
<organism evidence="1 2">
    <name type="scientific">Gossypium darwinii</name>
    <name type="common">Darwin's cotton</name>
    <name type="synonym">Gossypium barbadense var. darwinii</name>
    <dbReference type="NCBI Taxonomy" id="34276"/>
    <lineage>
        <taxon>Eukaryota</taxon>
        <taxon>Viridiplantae</taxon>
        <taxon>Streptophyta</taxon>
        <taxon>Embryophyta</taxon>
        <taxon>Tracheophyta</taxon>
        <taxon>Spermatophyta</taxon>
        <taxon>Magnoliopsida</taxon>
        <taxon>eudicotyledons</taxon>
        <taxon>Gunneridae</taxon>
        <taxon>Pentapetalae</taxon>
        <taxon>rosids</taxon>
        <taxon>malvids</taxon>
        <taxon>Malvales</taxon>
        <taxon>Malvaceae</taxon>
        <taxon>Malvoideae</taxon>
        <taxon>Gossypium</taxon>
    </lineage>
</organism>
<reference evidence="1 2" key="1">
    <citation type="submission" date="2019-06" db="EMBL/GenBank/DDBJ databases">
        <title>WGS assembly of Gossypium darwinii.</title>
        <authorList>
            <person name="Chen Z.J."/>
            <person name="Sreedasyam A."/>
            <person name="Ando A."/>
            <person name="Song Q."/>
            <person name="De L."/>
            <person name="Hulse-Kemp A."/>
            <person name="Ding M."/>
            <person name="Ye W."/>
            <person name="Kirkbride R."/>
            <person name="Jenkins J."/>
            <person name="Plott C."/>
            <person name="Lovell J."/>
            <person name="Lin Y.-M."/>
            <person name="Vaughn R."/>
            <person name="Liu B."/>
            <person name="Li W."/>
            <person name="Simpson S."/>
            <person name="Scheffler B."/>
            <person name="Saski C."/>
            <person name="Grover C."/>
            <person name="Hu G."/>
            <person name="Conover J."/>
            <person name="Carlson J."/>
            <person name="Shu S."/>
            <person name="Boston L."/>
            <person name="Williams M."/>
            <person name="Peterson D."/>
            <person name="Mcgee K."/>
            <person name="Jones D."/>
            <person name="Wendel J."/>
            <person name="Stelly D."/>
            <person name="Grimwood J."/>
            <person name="Schmutz J."/>
        </authorList>
    </citation>
    <scope>NUCLEOTIDE SEQUENCE [LARGE SCALE GENOMIC DNA]</scope>
    <source>
        <strain evidence="1">1808015.09</strain>
    </source>
</reference>
<name>A0A5D2E2X5_GOSDA</name>
<proteinExistence type="predicted"/>
<protein>
    <submittedName>
        <fullName evidence="1">Uncharacterized protein</fullName>
    </submittedName>
</protein>
<evidence type="ECO:0000313" key="1">
    <source>
        <dbReference type="EMBL" id="TYG87756.1"/>
    </source>
</evidence>
<dbReference type="EMBL" id="CM017700">
    <property type="protein sequence ID" value="TYG87756.1"/>
    <property type="molecule type" value="Genomic_DNA"/>
</dbReference>
<keyword evidence="2" id="KW-1185">Reference proteome</keyword>
<sequence length="90" mass="10234">MYYKLGITHTTHINQTKEISQSSRKTKERSNTVRVRQGSSLCFVGIEVEGRSMLKWFFKDCKGYKEKSAVKGRFGGLLKAKGKEKGDDTL</sequence>